<comment type="caution">
    <text evidence="1">The sequence shown here is derived from an EMBL/GenBank/DDBJ whole genome shotgun (WGS) entry which is preliminary data.</text>
</comment>
<dbReference type="Proteomes" id="UP000828048">
    <property type="component" value="Chromosome 8"/>
</dbReference>
<accession>A0ACB7YJ23</accession>
<evidence type="ECO:0000313" key="1">
    <source>
        <dbReference type="EMBL" id="KAH7853144.1"/>
    </source>
</evidence>
<keyword evidence="2" id="KW-1185">Reference proteome</keyword>
<evidence type="ECO:0000313" key="2">
    <source>
        <dbReference type="Proteomes" id="UP000828048"/>
    </source>
</evidence>
<organism evidence="1 2">
    <name type="scientific">Vaccinium darrowii</name>
    <dbReference type="NCBI Taxonomy" id="229202"/>
    <lineage>
        <taxon>Eukaryota</taxon>
        <taxon>Viridiplantae</taxon>
        <taxon>Streptophyta</taxon>
        <taxon>Embryophyta</taxon>
        <taxon>Tracheophyta</taxon>
        <taxon>Spermatophyta</taxon>
        <taxon>Magnoliopsida</taxon>
        <taxon>eudicotyledons</taxon>
        <taxon>Gunneridae</taxon>
        <taxon>Pentapetalae</taxon>
        <taxon>asterids</taxon>
        <taxon>Ericales</taxon>
        <taxon>Ericaceae</taxon>
        <taxon>Vaccinioideae</taxon>
        <taxon>Vaccinieae</taxon>
        <taxon>Vaccinium</taxon>
    </lineage>
</organism>
<proteinExistence type="predicted"/>
<name>A0ACB7YJ23_9ERIC</name>
<gene>
    <name evidence="1" type="ORF">Vadar_033895</name>
</gene>
<dbReference type="EMBL" id="CM037158">
    <property type="protein sequence ID" value="KAH7853144.1"/>
    <property type="molecule type" value="Genomic_DNA"/>
</dbReference>
<reference evidence="1 2" key="1">
    <citation type="journal article" date="2021" name="Hortic Res">
        <title>High-quality reference genome and annotation aids understanding of berry development for evergreen blueberry (Vaccinium darrowii).</title>
        <authorList>
            <person name="Yu J."/>
            <person name="Hulse-Kemp A.M."/>
            <person name="Babiker E."/>
            <person name="Staton M."/>
        </authorList>
    </citation>
    <scope>NUCLEOTIDE SEQUENCE [LARGE SCALE GENOMIC DNA]</scope>
    <source>
        <strain evidence="2">cv. NJ 8807/NJ 8810</strain>
        <tissue evidence="1">Young leaf</tissue>
    </source>
</reference>
<protein>
    <submittedName>
        <fullName evidence="1">Uncharacterized protein</fullName>
    </submittedName>
</protein>
<sequence>MELFQELLITVGISLLVSFVIAKLFSMASPSHSATVNNSNDSYSSSVSVPRAIEEASFIAQNREEEKSTRVYAIDEAVELNQHENDLSRAQTAGSRLNFDDDDEVVLNREGSETSSAVGLENMIELEGNILSEAVKVGGVEFDDQLFDGMPETAKFREIEIESGRDEVNVGESEGNKGNESDGVVSNENESGEEGEGDFGDWEGVERTELEKRFGNAVVFVGSKSNADRILRIDSDAKMQLYGLHKVVIEGPCSVPSPMALKVSARAKWNAWQQLGDMSREEAMEQYISLLSRSIPGWTGYDAKGFSDEKSAPVSNINVYNQDVTENESKLRELKPGDEGCGMTGSIQTS</sequence>